<keyword evidence="3" id="KW-1185">Reference proteome</keyword>
<dbReference type="Pfam" id="PF13843">
    <property type="entry name" value="DDE_Tnp_1_7"/>
    <property type="match status" value="1"/>
</dbReference>
<dbReference type="AlphaFoldDB" id="A0A9J6EWU3"/>
<evidence type="ECO:0000313" key="3">
    <source>
        <dbReference type="Proteomes" id="UP000821866"/>
    </source>
</evidence>
<dbReference type="VEuPathDB" id="VectorBase:LOC119173975"/>
<organism evidence="2 3">
    <name type="scientific">Rhipicephalus microplus</name>
    <name type="common">Cattle tick</name>
    <name type="synonym">Boophilus microplus</name>
    <dbReference type="NCBI Taxonomy" id="6941"/>
    <lineage>
        <taxon>Eukaryota</taxon>
        <taxon>Metazoa</taxon>
        <taxon>Ecdysozoa</taxon>
        <taxon>Arthropoda</taxon>
        <taxon>Chelicerata</taxon>
        <taxon>Arachnida</taxon>
        <taxon>Acari</taxon>
        <taxon>Parasitiformes</taxon>
        <taxon>Ixodida</taxon>
        <taxon>Ixodoidea</taxon>
        <taxon>Ixodidae</taxon>
        <taxon>Rhipicephalinae</taxon>
        <taxon>Rhipicephalus</taxon>
        <taxon>Boophilus</taxon>
    </lineage>
</organism>
<name>A0A9J6EWU3_RHIMP</name>
<feature type="domain" description="PiggyBac transposable element-derived protein" evidence="1">
    <location>
        <begin position="9"/>
        <end position="208"/>
    </location>
</feature>
<protein>
    <recommendedName>
        <fullName evidence="1">PiggyBac transposable element-derived protein domain-containing protein</fullName>
    </recommendedName>
</protein>
<sequence length="215" mass="24578">MYSSRLLLQAHVADCMPRNRFDEIISLFHAANNDDEKKKGQDGYDRLYRVRPVLQRLNKNFLNAAEMEPCLAVDEMIIPFKGRHSLKVYMMKKPKKWGYKVWTLAGRSGYVYKFELYGDNLVSEPTGLQNTIGESGKIVVRLTEGYAGKEVFCDNFFESAELLAEMKLRGLGCTSTLRSGRTGRCPLQNEKELKGNGRGSFDFRREKENGLVICQ</sequence>
<reference evidence="2" key="2">
    <citation type="submission" date="2021-09" db="EMBL/GenBank/DDBJ databases">
        <authorList>
            <person name="Jia N."/>
            <person name="Wang J."/>
            <person name="Shi W."/>
            <person name="Du L."/>
            <person name="Sun Y."/>
            <person name="Zhan W."/>
            <person name="Jiang J."/>
            <person name="Wang Q."/>
            <person name="Zhang B."/>
            <person name="Ji P."/>
            <person name="Sakyi L.B."/>
            <person name="Cui X."/>
            <person name="Yuan T."/>
            <person name="Jiang B."/>
            <person name="Yang W."/>
            <person name="Lam T.T.-Y."/>
            <person name="Chang Q."/>
            <person name="Ding S."/>
            <person name="Wang X."/>
            <person name="Zhu J."/>
            <person name="Ruan X."/>
            <person name="Zhao L."/>
            <person name="Wei J."/>
            <person name="Que T."/>
            <person name="Du C."/>
            <person name="Cheng J."/>
            <person name="Dai P."/>
            <person name="Han X."/>
            <person name="Huang E."/>
            <person name="Gao Y."/>
            <person name="Liu J."/>
            <person name="Shao H."/>
            <person name="Ye R."/>
            <person name="Li L."/>
            <person name="Wei W."/>
            <person name="Wang X."/>
            <person name="Wang C."/>
            <person name="Huo Q."/>
            <person name="Li W."/>
            <person name="Guo W."/>
            <person name="Chen H."/>
            <person name="Chen S."/>
            <person name="Zhou L."/>
            <person name="Zhou L."/>
            <person name="Ni X."/>
            <person name="Tian J."/>
            <person name="Zhou Y."/>
            <person name="Sheng Y."/>
            <person name="Liu T."/>
            <person name="Pan Y."/>
            <person name="Xia L."/>
            <person name="Li J."/>
            <person name="Zhao F."/>
            <person name="Cao W."/>
        </authorList>
    </citation>
    <scope>NUCLEOTIDE SEQUENCE</scope>
    <source>
        <strain evidence="2">Rmic-2018</strain>
        <tissue evidence="2">Larvae</tissue>
    </source>
</reference>
<accession>A0A9J6EWU3</accession>
<comment type="caution">
    <text evidence="2">The sequence shown here is derived from an EMBL/GenBank/DDBJ whole genome shotgun (WGS) entry which is preliminary data.</text>
</comment>
<proteinExistence type="predicted"/>
<evidence type="ECO:0000313" key="2">
    <source>
        <dbReference type="EMBL" id="KAH8038613.1"/>
    </source>
</evidence>
<dbReference type="PANTHER" id="PTHR47272">
    <property type="entry name" value="DDE_TNP_1_7 DOMAIN-CONTAINING PROTEIN"/>
    <property type="match status" value="1"/>
</dbReference>
<dbReference type="InterPro" id="IPR029526">
    <property type="entry name" value="PGBD"/>
</dbReference>
<evidence type="ECO:0000259" key="1">
    <source>
        <dbReference type="Pfam" id="PF13843"/>
    </source>
</evidence>
<reference evidence="2" key="1">
    <citation type="journal article" date="2020" name="Cell">
        <title>Large-Scale Comparative Analyses of Tick Genomes Elucidate Their Genetic Diversity and Vector Capacities.</title>
        <authorList>
            <consortium name="Tick Genome and Microbiome Consortium (TIGMIC)"/>
            <person name="Jia N."/>
            <person name="Wang J."/>
            <person name="Shi W."/>
            <person name="Du L."/>
            <person name="Sun Y."/>
            <person name="Zhan W."/>
            <person name="Jiang J.F."/>
            <person name="Wang Q."/>
            <person name="Zhang B."/>
            <person name="Ji P."/>
            <person name="Bell-Sakyi L."/>
            <person name="Cui X.M."/>
            <person name="Yuan T.T."/>
            <person name="Jiang B.G."/>
            <person name="Yang W.F."/>
            <person name="Lam T.T."/>
            <person name="Chang Q.C."/>
            <person name="Ding S.J."/>
            <person name="Wang X.J."/>
            <person name="Zhu J.G."/>
            <person name="Ruan X.D."/>
            <person name="Zhao L."/>
            <person name="Wei J.T."/>
            <person name="Ye R.Z."/>
            <person name="Que T.C."/>
            <person name="Du C.H."/>
            <person name="Zhou Y.H."/>
            <person name="Cheng J.X."/>
            <person name="Dai P.F."/>
            <person name="Guo W.B."/>
            <person name="Han X.H."/>
            <person name="Huang E.J."/>
            <person name="Li L.F."/>
            <person name="Wei W."/>
            <person name="Gao Y.C."/>
            <person name="Liu J.Z."/>
            <person name="Shao H.Z."/>
            <person name="Wang X."/>
            <person name="Wang C.C."/>
            <person name="Yang T.C."/>
            <person name="Huo Q.B."/>
            <person name="Li W."/>
            <person name="Chen H.Y."/>
            <person name="Chen S.E."/>
            <person name="Zhou L.G."/>
            <person name="Ni X.B."/>
            <person name="Tian J.H."/>
            <person name="Sheng Y."/>
            <person name="Liu T."/>
            <person name="Pan Y.S."/>
            <person name="Xia L.Y."/>
            <person name="Li J."/>
            <person name="Zhao F."/>
            <person name="Cao W.C."/>
        </authorList>
    </citation>
    <scope>NUCLEOTIDE SEQUENCE</scope>
    <source>
        <strain evidence="2">Rmic-2018</strain>
    </source>
</reference>
<dbReference type="EMBL" id="JABSTU010000001">
    <property type="protein sequence ID" value="KAH8038613.1"/>
    <property type="molecule type" value="Genomic_DNA"/>
</dbReference>
<dbReference type="PANTHER" id="PTHR47272:SF1">
    <property type="entry name" value="PIGGYBAC TRANSPOSABLE ELEMENT-DERIVED PROTEIN 3-LIKE"/>
    <property type="match status" value="1"/>
</dbReference>
<dbReference type="Proteomes" id="UP000821866">
    <property type="component" value="Chromosome 1"/>
</dbReference>
<gene>
    <name evidence="2" type="ORF">HPB51_002737</name>
</gene>